<reference evidence="2 3" key="1">
    <citation type="journal article" date="2012" name="J. Bacteriol.">
        <title>Genome Sequence of Extracellular-Protease-Producing Alishewanella jeotgali Isolated from Traditional Korean Fermented Seafood.</title>
        <authorList>
            <person name="Jung J."/>
            <person name="Chun J."/>
            <person name="Park W."/>
        </authorList>
    </citation>
    <scope>NUCLEOTIDE SEQUENCE [LARGE SCALE GENOMIC DNA]</scope>
    <source>
        <strain evidence="2 3">KCTC 22429</strain>
    </source>
</reference>
<comment type="caution">
    <text evidence="2">The sequence shown here is derived from an EMBL/GenBank/DDBJ whole genome shotgun (WGS) entry which is preliminary data.</text>
</comment>
<accession>H3ZAL7</accession>
<sequence length="245" mass="27703">MRILGLLLALSVMLPVYATAPAESVLEFRQALGSPASRYSQSLLTEAYQRLGVEARFIEVPLGRSLIESDKGNLAGELARVLHINQQYKNLLPVPYVLFDTHVYLYVNQQRCAGCQLSQVQSLAYVRGSLIVEELLRKLPASRQVIGSGSLDAAKQMFLTGKVDGVLFPAYKLNATSTFPISEQILQSLPDYHFLHRQHQELIPRLTQMLFQLEREGFAERLRLKYGVPAPRRQLSRNEKPFAEY</sequence>
<dbReference type="EMBL" id="AHTH01000005">
    <property type="protein sequence ID" value="EHR41981.1"/>
    <property type="molecule type" value="Genomic_DNA"/>
</dbReference>
<dbReference type="RefSeq" id="WP_008949403.1">
    <property type="nucleotide sequence ID" value="NZ_AHTH01000005.1"/>
</dbReference>
<dbReference type="SUPFAM" id="SSF53850">
    <property type="entry name" value="Periplasmic binding protein-like II"/>
    <property type="match status" value="1"/>
</dbReference>
<dbReference type="PATRIC" id="fig|1129374.4.peg.372"/>
<organism evidence="2 3">
    <name type="scientific">Alishewanella jeotgali KCTC 22429</name>
    <dbReference type="NCBI Taxonomy" id="1129374"/>
    <lineage>
        <taxon>Bacteria</taxon>
        <taxon>Pseudomonadati</taxon>
        <taxon>Pseudomonadota</taxon>
        <taxon>Gammaproteobacteria</taxon>
        <taxon>Alteromonadales</taxon>
        <taxon>Alteromonadaceae</taxon>
        <taxon>Alishewanella</taxon>
    </lineage>
</organism>
<dbReference type="AlphaFoldDB" id="H3ZAL7"/>
<name>H3ZAL7_9ALTE</name>
<evidence type="ECO:0000313" key="3">
    <source>
        <dbReference type="Proteomes" id="UP000012046"/>
    </source>
</evidence>
<feature type="signal peptide" evidence="1">
    <location>
        <begin position="1"/>
        <end position="18"/>
    </location>
</feature>
<feature type="chain" id="PRO_5003591915" evidence="1">
    <location>
        <begin position="19"/>
        <end position="245"/>
    </location>
</feature>
<dbReference type="Proteomes" id="UP000012046">
    <property type="component" value="Unassembled WGS sequence"/>
</dbReference>
<dbReference type="STRING" id="1129374.AJE_01851"/>
<gene>
    <name evidence="2" type="ORF">AJE_01851</name>
</gene>
<keyword evidence="1" id="KW-0732">Signal</keyword>
<evidence type="ECO:0000313" key="2">
    <source>
        <dbReference type="EMBL" id="EHR41981.1"/>
    </source>
</evidence>
<keyword evidence="3" id="KW-1185">Reference proteome</keyword>
<proteinExistence type="predicted"/>
<evidence type="ECO:0000256" key="1">
    <source>
        <dbReference type="SAM" id="SignalP"/>
    </source>
</evidence>
<dbReference type="eggNOG" id="COG0834">
    <property type="taxonomic scope" value="Bacteria"/>
</dbReference>
<protein>
    <submittedName>
        <fullName evidence="2">ABC transporter substrate-binding protein</fullName>
    </submittedName>
</protein>